<comment type="caution">
    <text evidence="19">The sequence shown here is derived from an EMBL/GenBank/DDBJ whole genome shotgun (WGS) entry which is preliminary data.</text>
</comment>
<evidence type="ECO:0000256" key="6">
    <source>
        <dbReference type="ARBA" id="ARBA00022605"/>
    </source>
</evidence>
<dbReference type="NCBIfam" id="TIGR00524">
    <property type="entry name" value="eIF-2B_rel"/>
    <property type="match status" value="1"/>
</dbReference>
<name>A0A2Z6QY19_9GLOM</name>
<dbReference type="GO" id="GO:0046523">
    <property type="term" value="F:S-methyl-5-thioribose-1-phosphate isomerase activity"/>
    <property type="evidence" value="ECO:0007669"/>
    <property type="project" value="UniProtKB-UniRule"/>
</dbReference>
<dbReference type="AlphaFoldDB" id="A0A2Z6QY19"/>
<dbReference type="InterPro" id="IPR045864">
    <property type="entry name" value="aa-tRNA-synth_II/BPL/LPL"/>
</dbReference>
<proteinExistence type="inferred from homology"/>
<dbReference type="EC" id="5.3.1.23" evidence="17"/>
<evidence type="ECO:0000256" key="11">
    <source>
        <dbReference type="ARBA" id="ARBA00022917"/>
    </source>
</evidence>
<evidence type="ECO:0000256" key="3">
    <source>
        <dbReference type="ARBA" id="ARBA00011209"/>
    </source>
</evidence>
<dbReference type="InterPro" id="IPR002319">
    <property type="entry name" value="Phenylalanyl-tRNA_Synthase"/>
</dbReference>
<dbReference type="HAMAP" id="MF_01678">
    <property type="entry name" value="Salvage_MtnA"/>
    <property type="match status" value="1"/>
</dbReference>
<keyword evidence="15 17" id="KW-0539">Nucleus</keyword>
<evidence type="ECO:0000259" key="18">
    <source>
        <dbReference type="PROSITE" id="PS50862"/>
    </source>
</evidence>
<evidence type="ECO:0000256" key="9">
    <source>
        <dbReference type="ARBA" id="ARBA00022840"/>
    </source>
</evidence>
<accession>A0A2Z6QY19</accession>
<dbReference type="NCBIfam" id="TIGR00512">
    <property type="entry name" value="salvage_mtnA"/>
    <property type="match status" value="1"/>
</dbReference>
<dbReference type="GO" id="GO:0004826">
    <property type="term" value="F:phenylalanine-tRNA ligase activity"/>
    <property type="evidence" value="ECO:0007669"/>
    <property type="project" value="UniProtKB-EC"/>
</dbReference>
<dbReference type="GO" id="GO:0005634">
    <property type="term" value="C:nucleus"/>
    <property type="evidence" value="ECO:0007669"/>
    <property type="project" value="UniProtKB-SubCell"/>
</dbReference>
<evidence type="ECO:0000313" key="19">
    <source>
        <dbReference type="EMBL" id="GBB90164.1"/>
    </source>
</evidence>
<dbReference type="GO" id="GO:0005524">
    <property type="term" value="F:ATP binding"/>
    <property type="evidence" value="ECO:0007669"/>
    <property type="project" value="UniProtKB-KW"/>
</dbReference>
<evidence type="ECO:0000256" key="13">
    <source>
        <dbReference type="ARBA" id="ARBA00023167"/>
    </source>
</evidence>
<keyword evidence="11" id="KW-0648">Protein biosynthesis</keyword>
<feature type="active site" description="Proton donor" evidence="17">
    <location>
        <position position="733"/>
    </location>
</feature>
<sequence length="857" mass="95895">MTTTEEFQTLVLTTLDSKGSIENTKELKAFDGEEVDQLALLGALKSLVDKEMVGYDTIEDEIWILTEEGNEIVDKGSHEANVFEAIPADDEGISISELQKLLGNAAKIGQGKAFKNKWIAKKGDNLIRAVNSVVDQTRIDLDIIRSTGKHSDPNVPADLKKRKLCDKHKIISYSVTKGPKFSLTIEKQARDITFEMLQSGEWKKANFKKYNFDALGIPPSGGHLHPLMKIREELRQIFLEMGFEEMPTNRFVESSFWNFDALFQPQQHPARDAHDTFFLKDPAIGTQFPTDYLERVKKVHSVGGYGSAGYGYDWKIEDAQKLLLRTHTTAISSFMLYNLAQKEFKPVKYFSIDRVFRNETVDATHLAEFHQVEGVIADKGLTLGDLIGFMETFYEKMGIKNLRFKPAYNPYTEPSMEIFSYHEGLGKWVEIGNSGMFRPEMLEPMGLDPEVRVIAWGLGLERPAMIKYGLENIRELLGHKKMSSFSLSSVIYTRSPPSLKILNQLLLPHKTVYESVASVQEGYEQIKQMKVRGAPAIGIVAALSLAVDLLLQSSNPACPFKDQESLKSYVKSSLDHLKSSRPTAVNLFRASDILWNITEKENDVNITIEKLVKEAEKMLIDDIQDNKNIGKLGAEFIAKESQNEKFSVVTHCNTGSLATAEYGTALGIIRSLHSQNKLSHAYFTETRPYNQGARLTAYELINDKIPSTLICDSMVSALLSLNKNIEAIIVGADRVASNGDTANKIGTYQLAITAKYHNIMFIVAAPSTSIDLTIKSGKDIIIEERDGNEIIYVKGIAENENGELEIKKVRLPPEGVKVWNPSFDVTPAELITAIVTEKGVVMKDNGTSEFNLFDFLK</sequence>
<dbReference type="SUPFAM" id="SSF55681">
    <property type="entry name" value="Class II aaRS and biotin synthetases"/>
    <property type="match status" value="1"/>
</dbReference>
<evidence type="ECO:0000256" key="5">
    <source>
        <dbReference type="ARBA" id="ARBA00022598"/>
    </source>
</evidence>
<evidence type="ECO:0000256" key="15">
    <source>
        <dbReference type="ARBA" id="ARBA00023242"/>
    </source>
</evidence>
<keyword evidence="8" id="KW-0547">Nucleotide-binding</keyword>
<comment type="subcellular location">
    <subcellularLocation>
        <location evidence="17">Cytoplasm</location>
    </subcellularLocation>
    <subcellularLocation>
        <location evidence="17">Nucleus</location>
    </subcellularLocation>
</comment>
<dbReference type="GO" id="GO:0005737">
    <property type="term" value="C:cytoplasm"/>
    <property type="evidence" value="ECO:0007669"/>
    <property type="project" value="UniProtKB-SubCell"/>
</dbReference>
<evidence type="ECO:0000256" key="17">
    <source>
        <dbReference type="HAMAP-Rule" id="MF_03119"/>
    </source>
</evidence>
<reference evidence="19 20" key="1">
    <citation type="submission" date="2017-11" db="EMBL/GenBank/DDBJ databases">
        <title>The genome of Rhizophagus clarus HR1 reveals common genetic basis of auxotrophy among arbuscular mycorrhizal fungi.</title>
        <authorList>
            <person name="Kobayashi Y."/>
        </authorList>
    </citation>
    <scope>NUCLEOTIDE SEQUENCE [LARGE SCALE GENOMIC DNA]</scope>
    <source>
        <strain evidence="19 20">HR1</strain>
    </source>
</reference>
<dbReference type="Gene3D" id="3.30.1370.240">
    <property type="match status" value="1"/>
</dbReference>
<dbReference type="Gene3D" id="3.30.930.10">
    <property type="entry name" value="Bira Bifunctional Protein, Domain 2"/>
    <property type="match status" value="1"/>
</dbReference>
<dbReference type="InterPro" id="IPR027363">
    <property type="entry name" value="M1Pi_N"/>
</dbReference>
<dbReference type="FunFam" id="3.40.50.10470:FF:000003">
    <property type="entry name" value="Methylthioribose-1-phosphate isomerase"/>
    <property type="match status" value="1"/>
</dbReference>
<dbReference type="SUPFAM" id="SSF100950">
    <property type="entry name" value="NagB/RpiA/CoA transferase-like"/>
    <property type="match status" value="1"/>
</dbReference>
<dbReference type="Gene3D" id="1.10.10.2330">
    <property type="match status" value="1"/>
</dbReference>
<keyword evidence="4 17" id="KW-0963">Cytoplasm</keyword>
<comment type="function">
    <text evidence="17">Catalyzes the interconversion of methylthioribose-1-phosphate (MTR-1-P) into methylthioribulose-1-phosphate (MTRu-1-P).</text>
</comment>
<comment type="pathway">
    <text evidence="17">Amino-acid biosynthesis; L-methionine biosynthesis via salvage pathway; L-methionine from S-methyl-5-thio-alpha-D-ribose 1-phosphate: step 1/6.</text>
</comment>
<evidence type="ECO:0000256" key="4">
    <source>
        <dbReference type="ARBA" id="ARBA00022490"/>
    </source>
</evidence>
<dbReference type="GO" id="GO:0019509">
    <property type="term" value="P:L-methionine salvage from methylthioadenosine"/>
    <property type="evidence" value="ECO:0007669"/>
    <property type="project" value="UniProtKB-UniRule"/>
</dbReference>
<keyword evidence="14 17" id="KW-0413">Isomerase</keyword>
<dbReference type="GO" id="GO:0006432">
    <property type="term" value="P:phenylalanyl-tRNA aminoacylation"/>
    <property type="evidence" value="ECO:0007669"/>
    <property type="project" value="InterPro"/>
</dbReference>
<feature type="domain" description="Aminoacyl-transfer RNA synthetases class-II family profile" evidence="18">
    <location>
        <begin position="229"/>
        <end position="508"/>
    </location>
</feature>
<dbReference type="Proteomes" id="UP000247702">
    <property type="component" value="Unassembled WGS sequence"/>
</dbReference>
<keyword evidence="20" id="KW-1185">Reference proteome</keyword>
<dbReference type="PANTHER" id="PTHR43475">
    <property type="entry name" value="METHYLTHIORIBOSE-1-PHOSPHATE ISOMERASE"/>
    <property type="match status" value="1"/>
</dbReference>
<dbReference type="FunFam" id="3.30.930.10:FF:000178">
    <property type="entry name" value="Phenylalanyl-tRNA synthetase subunit alpha"/>
    <property type="match status" value="1"/>
</dbReference>
<dbReference type="PANTHER" id="PTHR43475:SF1">
    <property type="entry name" value="METHYLTHIORIBOSE-1-PHOSPHATE ISOMERASE"/>
    <property type="match status" value="1"/>
</dbReference>
<keyword evidence="6 17" id="KW-0028">Amino-acid biosynthesis</keyword>
<evidence type="ECO:0000256" key="14">
    <source>
        <dbReference type="ARBA" id="ARBA00023235"/>
    </source>
</evidence>
<evidence type="ECO:0000256" key="12">
    <source>
        <dbReference type="ARBA" id="ARBA00023146"/>
    </source>
</evidence>
<comment type="similarity">
    <text evidence="2">Belongs to the class-II aminoacyl-tRNA synthetase family. Phe-tRNA synthetase alpha subunit type 2 subfamily.</text>
</comment>
<dbReference type="Gene3D" id="3.40.50.10470">
    <property type="entry name" value="Translation initiation factor eif-2b, domain 2"/>
    <property type="match status" value="1"/>
</dbReference>
<evidence type="ECO:0000256" key="2">
    <source>
        <dbReference type="ARBA" id="ARBA00006703"/>
    </source>
</evidence>
<dbReference type="Gene3D" id="1.10.10.2320">
    <property type="match status" value="1"/>
</dbReference>
<comment type="catalytic activity">
    <reaction evidence="17">
        <text>5-(methylsulfanyl)-alpha-D-ribose 1-phosphate = 5-(methylsulfanyl)-D-ribulose 1-phosphate</text>
        <dbReference type="Rhea" id="RHEA:19989"/>
        <dbReference type="ChEBI" id="CHEBI:58533"/>
        <dbReference type="ChEBI" id="CHEBI:58548"/>
        <dbReference type="EC" id="5.3.1.23"/>
    </reaction>
</comment>
<dbReference type="Pfam" id="PF01008">
    <property type="entry name" value="IF-2B"/>
    <property type="match status" value="1"/>
</dbReference>
<dbReference type="NCBIfam" id="NF004326">
    <property type="entry name" value="PRK05720.1"/>
    <property type="match status" value="1"/>
</dbReference>
<evidence type="ECO:0000256" key="7">
    <source>
        <dbReference type="ARBA" id="ARBA00022723"/>
    </source>
</evidence>
<dbReference type="Pfam" id="PF18553">
    <property type="entry name" value="PheRS_DBD3"/>
    <property type="match status" value="1"/>
</dbReference>
<dbReference type="NCBIfam" id="TIGR00468">
    <property type="entry name" value="pheS"/>
    <property type="match status" value="1"/>
</dbReference>
<dbReference type="GO" id="GO:0046872">
    <property type="term" value="F:metal ion binding"/>
    <property type="evidence" value="ECO:0007669"/>
    <property type="project" value="UniProtKB-KW"/>
</dbReference>
<dbReference type="NCBIfam" id="NF003210">
    <property type="entry name" value="PRK04172.1"/>
    <property type="match status" value="1"/>
</dbReference>
<dbReference type="InterPro" id="IPR040725">
    <property type="entry name" value="PheRS_DBD3"/>
</dbReference>
<dbReference type="InterPro" id="IPR006195">
    <property type="entry name" value="aa-tRNA-synth_II"/>
</dbReference>
<dbReference type="InterPro" id="IPR011559">
    <property type="entry name" value="Initiation_fac_2B_a/b/d"/>
</dbReference>
<evidence type="ECO:0000313" key="20">
    <source>
        <dbReference type="Proteomes" id="UP000247702"/>
    </source>
</evidence>
<evidence type="ECO:0000256" key="10">
    <source>
        <dbReference type="ARBA" id="ARBA00022842"/>
    </source>
</evidence>
<feature type="site" description="Transition state stabilizer" evidence="17">
    <location>
        <position position="652"/>
    </location>
</feature>
<evidence type="ECO:0000256" key="8">
    <source>
        <dbReference type="ARBA" id="ARBA00022741"/>
    </source>
</evidence>
<keyword evidence="12" id="KW-0030">Aminoacyl-tRNA synthetase</keyword>
<dbReference type="Gene3D" id="1.20.120.420">
    <property type="entry name" value="translation initiation factor eif-2b, domain 1"/>
    <property type="match status" value="1"/>
</dbReference>
<gene>
    <name evidence="17" type="primary">MRI1</name>
    <name evidence="19" type="ORF">RclHR1_17020001</name>
</gene>
<keyword evidence="7" id="KW-0479">Metal-binding</keyword>
<dbReference type="InterPro" id="IPR042529">
    <property type="entry name" value="IF_2B-like_C"/>
</dbReference>
<evidence type="ECO:0000256" key="1">
    <source>
        <dbReference type="ARBA" id="ARBA00001946"/>
    </source>
</evidence>
<keyword evidence="5" id="KW-0436">Ligase</keyword>
<dbReference type="UniPathway" id="UPA00904">
    <property type="reaction ID" value="UER00874"/>
</dbReference>
<dbReference type="InterPro" id="IPR005251">
    <property type="entry name" value="IF-M1Pi"/>
</dbReference>
<keyword evidence="10" id="KW-0460">Magnesium</keyword>
<protein>
    <recommendedName>
        <fullName evidence="17">Methylthioribose-1-phosphate isomerase</fullName>
        <shortName evidence="17">M1Pi</shortName>
        <shortName evidence="17">MTR-1-P isomerase</shortName>
        <ecNumber evidence="17">5.3.1.23</ecNumber>
    </recommendedName>
    <alternativeName>
        <fullName evidence="17">S-methyl-5-thioribose-1-phosphate isomerase</fullName>
    </alternativeName>
    <alternativeName>
        <fullName evidence="17">Translation initiation factor eIF-2B subunit alpha/beta/delta-like protein</fullName>
    </alternativeName>
</protein>
<dbReference type="GO" id="GO:0000049">
    <property type="term" value="F:tRNA binding"/>
    <property type="evidence" value="ECO:0007669"/>
    <property type="project" value="InterPro"/>
</dbReference>
<keyword evidence="9" id="KW-0067">ATP-binding</keyword>
<comment type="similarity">
    <text evidence="17">Belongs to the eIF-2B alpha/beta/delta subunits family. MtnA subfamily.</text>
</comment>
<dbReference type="FunFam" id="1.10.10.2330:FF:000002">
    <property type="entry name" value="Phenylalanyl-tRNA synthetase alpha chain"/>
    <property type="match status" value="1"/>
</dbReference>
<dbReference type="EMBL" id="BEXD01000783">
    <property type="protein sequence ID" value="GBB90164.1"/>
    <property type="molecule type" value="Genomic_DNA"/>
</dbReference>
<keyword evidence="13 17" id="KW-0486">Methionine biosynthesis</keyword>
<dbReference type="InterPro" id="IPR000649">
    <property type="entry name" value="IF-2B-related"/>
</dbReference>
<dbReference type="InterPro" id="IPR037171">
    <property type="entry name" value="NagB/RpiA_transferase-like"/>
</dbReference>
<dbReference type="STRING" id="94130.A0A2Z6QY19"/>
<dbReference type="Pfam" id="PF01409">
    <property type="entry name" value="tRNA-synt_2d"/>
    <property type="match status" value="1"/>
</dbReference>
<comment type="catalytic activity">
    <reaction evidence="16">
        <text>tRNA(Phe) + L-phenylalanine + ATP = L-phenylalanyl-tRNA(Phe) + AMP + diphosphate + H(+)</text>
        <dbReference type="Rhea" id="RHEA:19413"/>
        <dbReference type="Rhea" id="RHEA-COMP:9668"/>
        <dbReference type="Rhea" id="RHEA-COMP:9699"/>
        <dbReference type="ChEBI" id="CHEBI:15378"/>
        <dbReference type="ChEBI" id="CHEBI:30616"/>
        <dbReference type="ChEBI" id="CHEBI:33019"/>
        <dbReference type="ChEBI" id="CHEBI:58095"/>
        <dbReference type="ChEBI" id="CHEBI:78442"/>
        <dbReference type="ChEBI" id="CHEBI:78531"/>
        <dbReference type="ChEBI" id="CHEBI:456215"/>
        <dbReference type="EC" id="6.1.1.20"/>
    </reaction>
</comment>
<comment type="subunit">
    <text evidence="3">Tetramer of two alpha and two beta subunits.</text>
</comment>
<dbReference type="InterPro" id="IPR004529">
    <property type="entry name" value="Phe-tRNA-synth_IIc_asu"/>
</dbReference>
<comment type="cofactor">
    <cofactor evidence="1">
        <name>Mg(2+)</name>
        <dbReference type="ChEBI" id="CHEBI:18420"/>
    </cofactor>
</comment>
<dbReference type="PROSITE" id="PS50862">
    <property type="entry name" value="AA_TRNA_LIGASE_II"/>
    <property type="match status" value="1"/>
</dbReference>
<organism evidence="19 20">
    <name type="scientific">Rhizophagus clarus</name>
    <dbReference type="NCBI Taxonomy" id="94130"/>
    <lineage>
        <taxon>Eukaryota</taxon>
        <taxon>Fungi</taxon>
        <taxon>Fungi incertae sedis</taxon>
        <taxon>Mucoromycota</taxon>
        <taxon>Glomeromycotina</taxon>
        <taxon>Glomeromycetes</taxon>
        <taxon>Glomerales</taxon>
        <taxon>Glomeraceae</taxon>
        <taxon>Rhizophagus</taxon>
    </lineage>
</organism>
<evidence type="ECO:0000256" key="16">
    <source>
        <dbReference type="ARBA" id="ARBA00049255"/>
    </source>
</evidence>
<dbReference type="FunFam" id="1.20.120.420:FF:000003">
    <property type="entry name" value="Methylthioribose-1-phosphate isomerase"/>
    <property type="match status" value="1"/>
</dbReference>
<dbReference type="CDD" id="cd00496">
    <property type="entry name" value="PheRS_alpha_core"/>
    <property type="match status" value="1"/>
</dbReference>